<evidence type="ECO:0000256" key="1">
    <source>
        <dbReference type="ARBA" id="ARBA00002868"/>
    </source>
</evidence>
<evidence type="ECO:0000313" key="7">
    <source>
        <dbReference type="Proteomes" id="UP001201397"/>
    </source>
</evidence>
<dbReference type="PANTHER" id="PTHR38099">
    <property type="entry name" value="LARGE RIBOSOMAL RNA SUBUNIT ACCUMULATION PROTEIN YCED"/>
    <property type="match status" value="1"/>
</dbReference>
<evidence type="ECO:0000256" key="4">
    <source>
        <dbReference type="ARBA" id="ARBA00022517"/>
    </source>
</evidence>
<dbReference type="InterPro" id="IPR039255">
    <property type="entry name" value="YceD_bac"/>
</dbReference>
<comment type="similarity">
    <text evidence="2">Belongs to the DUF177 domain family.</text>
</comment>
<evidence type="ECO:0000256" key="2">
    <source>
        <dbReference type="ARBA" id="ARBA00010740"/>
    </source>
</evidence>
<proteinExistence type="inferred from homology"/>
<dbReference type="RefSeq" id="WP_237093007.1">
    <property type="nucleotide sequence ID" value="NZ_JAKKDL010000008.1"/>
</dbReference>
<evidence type="ECO:0000256" key="3">
    <source>
        <dbReference type="ARBA" id="ARBA00015716"/>
    </source>
</evidence>
<comment type="caution">
    <text evidence="6">The sequence shown here is derived from an EMBL/GenBank/DDBJ whole genome shotgun (WGS) entry which is preliminary data.</text>
</comment>
<comment type="function">
    <text evidence="1">Plays a role in synthesis, processing and/or stability of 23S rRNA.</text>
</comment>
<name>A0AAW5AFJ8_9NEIS</name>
<dbReference type="GO" id="GO:0042254">
    <property type="term" value="P:ribosome biogenesis"/>
    <property type="evidence" value="ECO:0007669"/>
    <property type="project" value="UniProtKB-KW"/>
</dbReference>
<sequence length="168" mass="19022">MLDPNLIEPETFAAEKQILQGSFMLSELDERVWSHEFPADKNSTVSFTLKGGRDNLQRLFLDLELTGEMPLICQRCIQPMPFSLNEAGRIVLFDNEEKLDEAMLSDEELEGMVIEKTLDVRQLIEDQILMALPFSPRHEDCGNRALNEVNRDKPNPFAVLAGLKSSGN</sequence>
<protein>
    <recommendedName>
        <fullName evidence="3">Large ribosomal RNA subunit accumulation protein YceD</fullName>
    </recommendedName>
    <alternativeName>
        <fullName evidence="5">23S rRNA accumulation protein YceD</fullName>
    </alternativeName>
</protein>
<accession>A0AAW5AFJ8</accession>
<dbReference type="Proteomes" id="UP001201397">
    <property type="component" value="Unassembled WGS sequence"/>
</dbReference>
<reference evidence="6" key="1">
    <citation type="submission" date="2022-01" db="EMBL/GenBank/DDBJ databases">
        <title>Neisseria sp. ZJ104.</title>
        <authorList>
            <person name="Yang C."/>
        </authorList>
    </citation>
    <scope>NUCLEOTIDE SEQUENCE</scope>
    <source>
        <strain evidence="6">ZJ104</strain>
    </source>
</reference>
<evidence type="ECO:0000256" key="5">
    <source>
        <dbReference type="ARBA" id="ARBA00031841"/>
    </source>
</evidence>
<dbReference type="Pfam" id="PF02620">
    <property type="entry name" value="YceD"/>
    <property type="match status" value="1"/>
</dbReference>
<organism evidence="6 7">
    <name type="scientific">Neisseria lisongii</name>
    <dbReference type="NCBI Taxonomy" id="2912188"/>
    <lineage>
        <taxon>Bacteria</taxon>
        <taxon>Pseudomonadati</taxon>
        <taxon>Pseudomonadota</taxon>
        <taxon>Betaproteobacteria</taxon>
        <taxon>Neisseriales</taxon>
        <taxon>Neisseriaceae</taxon>
        <taxon>Neisseria</taxon>
    </lineage>
</organism>
<dbReference type="PANTHER" id="PTHR38099:SF1">
    <property type="entry name" value="LARGE RIBOSOMAL RNA SUBUNIT ACCUMULATION PROTEIN YCED"/>
    <property type="match status" value="1"/>
</dbReference>
<keyword evidence="4" id="KW-0690">Ribosome biogenesis</keyword>
<evidence type="ECO:0000313" key="6">
    <source>
        <dbReference type="EMBL" id="MCF7530099.1"/>
    </source>
</evidence>
<dbReference type="EMBL" id="JAKKDL010000008">
    <property type="protein sequence ID" value="MCF7530099.1"/>
    <property type="molecule type" value="Genomic_DNA"/>
</dbReference>
<dbReference type="InterPro" id="IPR003772">
    <property type="entry name" value="YceD"/>
</dbReference>
<gene>
    <name evidence="6" type="ORF">L4H06_07675</name>
</gene>
<dbReference type="AlphaFoldDB" id="A0AAW5AFJ8"/>